<dbReference type="InterPro" id="IPR001478">
    <property type="entry name" value="PDZ"/>
</dbReference>
<dbReference type="PANTHER" id="PTHR19964:SF11">
    <property type="entry name" value="INAD-LIKE PROTEIN"/>
    <property type="match status" value="1"/>
</dbReference>
<dbReference type="Ensembl" id="ENSLLET00000049810.1">
    <property type="protein sequence ID" value="ENSLLEP00000047929.1"/>
    <property type="gene ID" value="ENSLLEG00000030084.1"/>
</dbReference>
<reference evidence="2" key="1">
    <citation type="submission" date="2025-08" db="UniProtKB">
        <authorList>
            <consortium name="Ensembl"/>
        </authorList>
    </citation>
    <scope>IDENTIFICATION</scope>
</reference>
<feature type="domain" description="PDZ" evidence="1">
    <location>
        <begin position="60"/>
        <end position="147"/>
    </location>
</feature>
<dbReference type="SMART" id="SM00228">
    <property type="entry name" value="PDZ"/>
    <property type="match status" value="1"/>
</dbReference>
<dbReference type="GeneTree" id="ENSGT00940000155136"/>
<dbReference type="GO" id="GO:0005886">
    <property type="term" value="C:plasma membrane"/>
    <property type="evidence" value="ECO:0007669"/>
    <property type="project" value="TreeGrafter"/>
</dbReference>
<proteinExistence type="predicted"/>
<evidence type="ECO:0000259" key="1">
    <source>
        <dbReference type="PROSITE" id="PS50106"/>
    </source>
</evidence>
<dbReference type="SUPFAM" id="SSF50156">
    <property type="entry name" value="PDZ domain-like"/>
    <property type="match status" value="1"/>
</dbReference>
<dbReference type="GO" id="GO:0005737">
    <property type="term" value="C:cytoplasm"/>
    <property type="evidence" value="ECO:0007669"/>
    <property type="project" value="TreeGrafter"/>
</dbReference>
<evidence type="ECO:0000313" key="3">
    <source>
        <dbReference type="Proteomes" id="UP000694569"/>
    </source>
</evidence>
<dbReference type="Gene3D" id="2.30.42.10">
    <property type="match status" value="1"/>
</dbReference>
<dbReference type="GO" id="GO:0120192">
    <property type="term" value="P:tight junction assembly"/>
    <property type="evidence" value="ECO:0007669"/>
    <property type="project" value="TreeGrafter"/>
</dbReference>
<evidence type="ECO:0000313" key="2">
    <source>
        <dbReference type="Ensembl" id="ENSLLEP00000047929.1"/>
    </source>
</evidence>
<sequence length="174" mass="18502">MSSDQVAQVLRNCGNSVRMVIARNPVGKPLGKPPPPPAPATLPVGMLPPKEDTVDNDKYDITLTKREGQSLGITVVGYTGAVNGGSSGIFVKSIIPGSAAEQSGRIKVYDRIIAVNGVDIQGYSNQDVVTELRNTGQTVHLTLSRNNVPIDSFPQERSPARGIHDLPSCLFVLT</sequence>
<dbReference type="Pfam" id="PF00595">
    <property type="entry name" value="PDZ"/>
    <property type="match status" value="1"/>
</dbReference>
<dbReference type="Proteomes" id="UP000694569">
    <property type="component" value="Unplaced"/>
</dbReference>
<reference evidence="2" key="2">
    <citation type="submission" date="2025-09" db="UniProtKB">
        <authorList>
            <consortium name="Ensembl"/>
        </authorList>
    </citation>
    <scope>IDENTIFICATION</scope>
</reference>
<accession>A0A8C5WM35</accession>
<dbReference type="GO" id="GO:0005923">
    <property type="term" value="C:bicellular tight junction"/>
    <property type="evidence" value="ECO:0007669"/>
    <property type="project" value="TreeGrafter"/>
</dbReference>
<dbReference type="PANTHER" id="PTHR19964">
    <property type="entry name" value="MULTIPLE PDZ DOMAIN PROTEIN"/>
    <property type="match status" value="1"/>
</dbReference>
<organism evidence="2 3">
    <name type="scientific">Leptobrachium leishanense</name>
    <name type="common">Leishan spiny toad</name>
    <dbReference type="NCBI Taxonomy" id="445787"/>
    <lineage>
        <taxon>Eukaryota</taxon>
        <taxon>Metazoa</taxon>
        <taxon>Chordata</taxon>
        <taxon>Craniata</taxon>
        <taxon>Vertebrata</taxon>
        <taxon>Euteleostomi</taxon>
        <taxon>Amphibia</taxon>
        <taxon>Batrachia</taxon>
        <taxon>Anura</taxon>
        <taxon>Pelobatoidea</taxon>
        <taxon>Megophryidae</taxon>
        <taxon>Leptobrachium</taxon>
    </lineage>
</organism>
<dbReference type="GO" id="GO:0045177">
    <property type="term" value="C:apical part of cell"/>
    <property type="evidence" value="ECO:0007669"/>
    <property type="project" value="TreeGrafter"/>
</dbReference>
<dbReference type="CDD" id="cd06791">
    <property type="entry name" value="PDZ3_MUPP1-like"/>
    <property type="match status" value="1"/>
</dbReference>
<protein>
    <recommendedName>
        <fullName evidence="1">PDZ domain-containing protein</fullName>
    </recommendedName>
</protein>
<keyword evidence="3" id="KW-1185">Reference proteome</keyword>
<dbReference type="InterPro" id="IPR036034">
    <property type="entry name" value="PDZ_sf"/>
</dbReference>
<dbReference type="AlphaFoldDB" id="A0A8C5WM35"/>
<dbReference type="InterPro" id="IPR051342">
    <property type="entry name" value="PDZ_scaffold"/>
</dbReference>
<dbReference type="PROSITE" id="PS50106">
    <property type="entry name" value="PDZ"/>
    <property type="match status" value="1"/>
</dbReference>
<name>A0A8C5WM35_9ANUR</name>